<dbReference type="EMBL" id="HBEK01012193">
    <property type="protein sequence ID" value="CAD8396729.1"/>
    <property type="molecule type" value="Transcribed_RNA"/>
</dbReference>
<accession>A0A6T6NA56</accession>
<dbReference type="EMBL" id="HBEK01012191">
    <property type="protein sequence ID" value="CAD8396727.1"/>
    <property type="molecule type" value="Transcribed_RNA"/>
</dbReference>
<reference evidence="2" key="1">
    <citation type="submission" date="2021-01" db="EMBL/GenBank/DDBJ databases">
        <authorList>
            <person name="Corre E."/>
            <person name="Pelletier E."/>
            <person name="Niang G."/>
            <person name="Scheremetjew M."/>
            <person name="Finn R."/>
            <person name="Kale V."/>
            <person name="Holt S."/>
            <person name="Cochrane G."/>
            <person name="Meng A."/>
            <person name="Brown T."/>
            <person name="Cohen L."/>
        </authorList>
    </citation>
    <scope>NUCLEOTIDE SEQUENCE</scope>
    <source>
        <strain evidence="2">UTEX LB 2760</strain>
    </source>
</reference>
<dbReference type="PANTHER" id="PTHR33524:SF1">
    <property type="entry name" value="SET DOMAIN-CONTAINING PROTEIN"/>
    <property type="match status" value="1"/>
</dbReference>
<sequence length="330" mass="37775">MALASIYQRFVAPSLDLLQRPAFKAALDSRIYQLITGVDPKELVHPDDVRDFVADTILQESVRLANSQRDATHLAPPLKPFFLQGENEKAKFQRSSKVIDEPMEVSAELQKRLLDMNGFLVHRRKSTVENAGWGLFMEGSVSPGTVIAFVPGTVYAIDQLQNIPGYPNLHRPKLTMSVGLDGTLIDSDDELGMEMYTNLQWHKKDKPNPYWILQNSYASGHFANHPPKNGIHNCCSFSVRFGLEERKFLKNLLPYVQCRKTRNFNYIRKHFLKIDANVIPGIVLVSTSDINDGEEIFRNYQFNPKIPKEKVPDWYWDPDPELTALRWEST</sequence>
<dbReference type="Gene3D" id="2.170.270.10">
    <property type="entry name" value="SET domain"/>
    <property type="match status" value="1"/>
</dbReference>
<dbReference type="PANTHER" id="PTHR33524">
    <property type="entry name" value="C5ORF35"/>
    <property type="match status" value="1"/>
</dbReference>
<organism evidence="2">
    <name type="scientific">Rhodosorus marinus</name>
    <dbReference type="NCBI Taxonomy" id="101924"/>
    <lineage>
        <taxon>Eukaryota</taxon>
        <taxon>Rhodophyta</taxon>
        <taxon>Stylonematophyceae</taxon>
        <taxon>Stylonematales</taxon>
        <taxon>Stylonemataceae</taxon>
        <taxon>Rhodosorus</taxon>
    </lineage>
</organism>
<evidence type="ECO:0000313" key="1">
    <source>
        <dbReference type="EMBL" id="CAD8396727.1"/>
    </source>
</evidence>
<gene>
    <name evidence="1" type="ORF">RMAR0315_LOCUS6714</name>
    <name evidence="2" type="ORF">RMAR0315_LOCUS6716</name>
</gene>
<protein>
    <recommendedName>
        <fullName evidence="3">SET domain-containing protein</fullName>
    </recommendedName>
</protein>
<evidence type="ECO:0008006" key="3">
    <source>
        <dbReference type="Google" id="ProtNLM"/>
    </source>
</evidence>
<dbReference type="InterPro" id="IPR046341">
    <property type="entry name" value="SET_dom_sf"/>
</dbReference>
<proteinExistence type="predicted"/>
<name>A0A6T6NA56_9RHOD</name>
<evidence type="ECO:0000313" key="2">
    <source>
        <dbReference type="EMBL" id="CAD8396729.1"/>
    </source>
</evidence>
<dbReference type="InterPro" id="IPR040415">
    <property type="entry name" value="SETD9"/>
</dbReference>
<dbReference type="AlphaFoldDB" id="A0A6T6NA56"/>
<dbReference type="SUPFAM" id="SSF82199">
    <property type="entry name" value="SET domain"/>
    <property type="match status" value="1"/>
</dbReference>